<feature type="transmembrane region" description="Helical" evidence="5">
    <location>
        <begin position="448"/>
        <end position="468"/>
    </location>
</feature>
<reference evidence="9" key="1">
    <citation type="submission" date="2022-11" db="UniProtKB">
        <authorList>
            <consortium name="WormBaseParasite"/>
        </authorList>
    </citation>
    <scope>IDENTIFICATION</scope>
</reference>
<dbReference type="AlphaFoldDB" id="A0A915HZA5"/>
<organism evidence="8 9">
    <name type="scientific">Romanomermis culicivorax</name>
    <name type="common">Nematode worm</name>
    <dbReference type="NCBI Taxonomy" id="13658"/>
    <lineage>
        <taxon>Eukaryota</taxon>
        <taxon>Metazoa</taxon>
        <taxon>Ecdysozoa</taxon>
        <taxon>Nematoda</taxon>
        <taxon>Enoplea</taxon>
        <taxon>Dorylaimia</taxon>
        <taxon>Mermithida</taxon>
        <taxon>Mermithoidea</taxon>
        <taxon>Mermithidae</taxon>
        <taxon>Romanomermis</taxon>
    </lineage>
</organism>
<keyword evidence="8" id="KW-1185">Reference proteome</keyword>
<evidence type="ECO:0000313" key="8">
    <source>
        <dbReference type="Proteomes" id="UP000887565"/>
    </source>
</evidence>
<evidence type="ECO:0000259" key="7">
    <source>
        <dbReference type="Pfam" id="PF22314"/>
    </source>
</evidence>
<evidence type="ECO:0000256" key="4">
    <source>
        <dbReference type="ARBA" id="ARBA00023136"/>
    </source>
</evidence>
<dbReference type="Proteomes" id="UP000887565">
    <property type="component" value="Unplaced"/>
</dbReference>
<dbReference type="PANTHER" id="PTHR45727:SF2">
    <property type="entry name" value="NPC INTRACELLULAR CHOLESTEROL TRANSPORTER 1"/>
    <property type="match status" value="1"/>
</dbReference>
<dbReference type="PANTHER" id="PTHR45727">
    <property type="entry name" value="NPC INTRACELLULAR CHOLESTEROL TRANSPORTER 1"/>
    <property type="match status" value="1"/>
</dbReference>
<dbReference type="GO" id="GO:0005886">
    <property type="term" value="C:plasma membrane"/>
    <property type="evidence" value="ECO:0007669"/>
    <property type="project" value="TreeGrafter"/>
</dbReference>
<keyword evidence="3 5" id="KW-1133">Transmembrane helix</keyword>
<evidence type="ECO:0000259" key="6">
    <source>
        <dbReference type="Pfam" id="PF16414"/>
    </source>
</evidence>
<comment type="subcellular location">
    <subcellularLocation>
        <location evidence="1">Membrane</location>
        <topology evidence="1">Multi-pass membrane protein</topology>
    </subcellularLocation>
</comment>
<feature type="domain" description="NPC1 middle luminal" evidence="7">
    <location>
        <begin position="489"/>
        <end position="644"/>
    </location>
</feature>
<dbReference type="InterPro" id="IPR053956">
    <property type="entry name" value="NPC1_MLD"/>
</dbReference>
<evidence type="ECO:0000256" key="2">
    <source>
        <dbReference type="ARBA" id="ARBA00022692"/>
    </source>
</evidence>
<dbReference type="GO" id="GO:0015485">
    <property type="term" value="F:cholesterol binding"/>
    <property type="evidence" value="ECO:0007669"/>
    <property type="project" value="TreeGrafter"/>
</dbReference>
<feature type="transmembrane region" description="Helical" evidence="5">
    <location>
        <begin position="351"/>
        <end position="375"/>
    </location>
</feature>
<evidence type="ECO:0000313" key="9">
    <source>
        <dbReference type="WBParaSite" id="nRc.2.0.1.t07181-RA"/>
    </source>
</evidence>
<dbReference type="InterPro" id="IPR032190">
    <property type="entry name" value="NPC1_N"/>
</dbReference>
<name>A0A915HZA5_ROMCU</name>
<dbReference type="GO" id="GO:0030299">
    <property type="term" value="P:intestinal cholesterol absorption"/>
    <property type="evidence" value="ECO:0007669"/>
    <property type="project" value="TreeGrafter"/>
</dbReference>
<dbReference type="Pfam" id="PF22314">
    <property type="entry name" value="NPC1_MLD"/>
    <property type="match status" value="1"/>
</dbReference>
<dbReference type="OMA" id="EVTICER"/>
<feature type="domain" description="Niemann-Pick C1 N-terminal" evidence="6">
    <location>
        <begin position="101"/>
        <end position="349"/>
    </location>
</feature>
<proteinExistence type="predicted"/>
<sequence length="654" mass="73262">MAYRTILSSYKQYKDLIKQTILSSPFLNPASARSARPILKSKSVKNRNFFLKQKIIDYENRELPTQVNIIVAINIPKMNIYLKIGFISIFVIISEIAKVESDCIWYGECDVEGDKHRNCPYSGRPKNLTDLTAIKKLSALCPDLIKPTDQNVELCCDKKQIETLQKSMGLPQQLLQRCPACIRNFKQLWCQSTCSPKQSSFMSVVSTKFSNQTKKMYIDHAAYALNYSFFNNLLGSCKRVINPATNKPALDLMCGGKTGDQCTPEAFAKFLGNNDFSPMVLDMDLTNKSSIVVGNNTLHPLNARTVLCSSMTPELDLACSCQDCSQSCPPILPYPDSSEGKCRVGNMECMVFVSSLAFVGLCFLIIVMAVLHYVISQSTQENEDMPSTPIERQGSQDDPHAQYYKNSSGANLVNDSEVTICERMGAWLEANMESACYKWGRMCTRHPALVFLFGLSVSILCSLGIYHLHITTDPVALWSSPSSQGRMEKDYYDQNFGPFYRTAQIIIVPNNQSTFKPSDEKDIIFGPAFRKELLHQLQTSIENLVGEYNGRNVTLKSICVRPLYPDSEECLVQSPLGWFQNSHKNLDKVVEDEETLDSFTYADHLLACIESPTLTNDTKLNMSCLAPYGGPIFPYVAMGNFSSNSCALICYLSE</sequence>
<keyword evidence="4 5" id="KW-0472">Membrane</keyword>
<protein>
    <submittedName>
        <fullName evidence="9">Niemann-Pick C1 N-terminal domain-containing protein</fullName>
    </submittedName>
</protein>
<dbReference type="Pfam" id="PF16414">
    <property type="entry name" value="NPC1_N"/>
    <property type="match status" value="1"/>
</dbReference>
<keyword evidence="2 5" id="KW-0812">Transmembrane</keyword>
<dbReference type="WBParaSite" id="nRc.2.0.1.t07181-RA">
    <property type="protein sequence ID" value="nRc.2.0.1.t07181-RA"/>
    <property type="gene ID" value="nRc.2.0.1.g07181"/>
</dbReference>
<dbReference type="GO" id="GO:0042632">
    <property type="term" value="P:cholesterol homeostasis"/>
    <property type="evidence" value="ECO:0007669"/>
    <property type="project" value="TreeGrafter"/>
</dbReference>
<evidence type="ECO:0000256" key="3">
    <source>
        <dbReference type="ARBA" id="ARBA00022989"/>
    </source>
</evidence>
<evidence type="ECO:0000256" key="5">
    <source>
        <dbReference type="SAM" id="Phobius"/>
    </source>
</evidence>
<evidence type="ECO:0000256" key="1">
    <source>
        <dbReference type="ARBA" id="ARBA00004141"/>
    </source>
</evidence>
<dbReference type="GO" id="GO:0015918">
    <property type="term" value="P:sterol transport"/>
    <property type="evidence" value="ECO:0007669"/>
    <property type="project" value="TreeGrafter"/>
</dbReference>
<accession>A0A915HZA5</accession>